<dbReference type="EMBL" id="CAJEWN010000260">
    <property type="protein sequence ID" value="CAD2175762.1"/>
    <property type="molecule type" value="Genomic_DNA"/>
</dbReference>
<dbReference type="Proteomes" id="UP000580250">
    <property type="component" value="Unassembled WGS sequence"/>
</dbReference>
<dbReference type="AlphaFoldDB" id="A0A6V7VLU3"/>
<evidence type="ECO:0000313" key="2">
    <source>
        <dbReference type="Proteomes" id="UP000580250"/>
    </source>
</evidence>
<accession>A0A6V7VLU3</accession>
<sequence length="85" mass="10054">MFDIFSVSGFRPRPSIFNNLTRNFYQSETRDLRETLKFIRVTGSEPELEPPKLKKAVPEKFWKFSITGSNPIPLPENFLYPRQPY</sequence>
<protein>
    <submittedName>
        <fullName evidence="1">Uncharacterized protein</fullName>
    </submittedName>
</protein>
<evidence type="ECO:0000313" key="1">
    <source>
        <dbReference type="EMBL" id="CAD2175762.1"/>
    </source>
</evidence>
<proteinExistence type="predicted"/>
<name>A0A6V7VLU3_MELEN</name>
<comment type="caution">
    <text evidence="1">The sequence shown here is derived from an EMBL/GenBank/DDBJ whole genome shotgun (WGS) entry which is preliminary data.</text>
</comment>
<organism evidence="1 2">
    <name type="scientific">Meloidogyne enterolobii</name>
    <name type="common">Root-knot nematode worm</name>
    <name type="synonym">Meloidogyne mayaguensis</name>
    <dbReference type="NCBI Taxonomy" id="390850"/>
    <lineage>
        <taxon>Eukaryota</taxon>
        <taxon>Metazoa</taxon>
        <taxon>Ecdysozoa</taxon>
        <taxon>Nematoda</taxon>
        <taxon>Chromadorea</taxon>
        <taxon>Rhabditida</taxon>
        <taxon>Tylenchina</taxon>
        <taxon>Tylenchomorpha</taxon>
        <taxon>Tylenchoidea</taxon>
        <taxon>Meloidogynidae</taxon>
        <taxon>Meloidogyninae</taxon>
        <taxon>Meloidogyne</taxon>
    </lineage>
</organism>
<gene>
    <name evidence="1" type="ORF">MENT_LOCUS27506</name>
</gene>
<reference evidence="1 2" key="1">
    <citation type="submission" date="2020-08" db="EMBL/GenBank/DDBJ databases">
        <authorList>
            <person name="Koutsovoulos G."/>
            <person name="Danchin GJ E."/>
        </authorList>
    </citation>
    <scope>NUCLEOTIDE SEQUENCE [LARGE SCALE GENOMIC DNA]</scope>
</reference>